<dbReference type="CDD" id="cd02440">
    <property type="entry name" value="AdoMet_MTases"/>
    <property type="match status" value="1"/>
</dbReference>
<evidence type="ECO:0000256" key="1">
    <source>
        <dbReference type="ARBA" id="ARBA00022603"/>
    </source>
</evidence>
<protein>
    <submittedName>
        <fullName evidence="5">Class I SAM-dependent methyltransferase</fullName>
    </submittedName>
</protein>
<reference evidence="5 6" key="1">
    <citation type="submission" date="2018-12" db="EMBL/GenBank/DDBJ databases">
        <authorList>
            <person name="Sun L."/>
            <person name="Chen Z."/>
        </authorList>
    </citation>
    <scope>NUCLEOTIDE SEQUENCE [LARGE SCALE GENOMIC DNA]</scope>
    <source>
        <strain evidence="5 6">3-5-3</strain>
    </source>
</reference>
<proteinExistence type="predicted"/>
<dbReference type="SUPFAM" id="SSF53335">
    <property type="entry name" value="S-adenosyl-L-methionine-dependent methyltransferases"/>
    <property type="match status" value="1"/>
</dbReference>
<evidence type="ECO:0000256" key="3">
    <source>
        <dbReference type="ARBA" id="ARBA00022691"/>
    </source>
</evidence>
<feature type="domain" description="Methyltransferase" evidence="4">
    <location>
        <begin position="62"/>
        <end position="163"/>
    </location>
</feature>
<evidence type="ECO:0000313" key="6">
    <source>
        <dbReference type="Proteomes" id="UP000272464"/>
    </source>
</evidence>
<dbReference type="InterPro" id="IPR029063">
    <property type="entry name" value="SAM-dependent_MTases_sf"/>
</dbReference>
<dbReference type="Proteomes" id="UP000272464">
    <property type="component" value="Unassembled WGS sequence"/>
</dbReference>
<dbReference type="PANTHER" id="PTHR43464">
    <property type="entry name" value="METHYLTRANSFERASE"/>
    <property type="match status" value="1"/>
</dbReference>
<comment type="caution">
    <text evidence="5">The sequence shown here is derived from an EMBL/GenBank/DDBJ whole genome shotgun (WGS) entry which is preliminary data.</text>
</comment>
<dbReference type="PANTHER" id="PTHR43464:SF19">
    <property type="entry name" value="UBIQUINONE BIOSYNTHESIS O-METHYLTRANSFERASE, MITOCHONDRIAL"/>
    <property type="match status" value="1"/>
</dbReference>
<evidence type="ECO:0000259" key="4">
    <source>
        <dbReference type="Pfam" id="PF13649"/>
    </source>
</evidence>
<evidence type="ECO:0000313" key="5">
    <source>
        <dbReference type="EMBL" id="RUT35523.1"/>
    </source>
</evidence>
<sequence>MSRSEHMEQANFEEARKAEEQYHSKLYSEKEILEPGTWMSEPIPVVMELQERLLQLKKDLVIMDLGSGAGRNTIPLALRLKGSDSKVIGIDLLDEAVDKLRENAAEYGVNAIVEAQKGDAEHTNFGSDEYDYIIACGCLEHVSSEEAFVQVLERMKQGTRLGGIHCIAMNTNVQEVEMDSGKEVKTLIELNLSSTRAIEILEQVYQDWNVLDQKTVLQSIEEEKYEVPTEFRAQSLTFAVQRIK</sequence>
<dbReference type="Gene3D" id="3.40.50.150">
    <property type="entry name" value="Vaccinia Virus protein VP39"/>
    <property type="match status" value="1"/>
</dbReference>
<name>A0A433XN27_9BACL</name>
<dbReference type="AlphaFoldDB" id="A0A433XN27"/>
<dbReference type="OrthoDB" id="9804312at2"/>
<dbReference type="InterPro" id="IPR041698">
    <property type="entry name" value="Methyltransf_25"/>
</dbReference>
<gene>
    <name evidence="5" type="ORF">EJP77_00405</name>
</gene>
<dbReference type="GO" id="GO:0008168">
    <property type="term" value="F:methyltransferase activity"/>
    <property type="evidence" value="ECO:0007669"/>
    <property type="project" value="UniProtKB-KW"/>
</dbReference>
<dbReference type="GO" id="GO:0032259">
    <property type="term" value="P:methylation"/>
    <property type="evidence" value="ECO:0007669"/>
    <property type="project" value="UniProtKB-KW"/>
</dbReference>
<keyword evidence="6" id="KW-1185">Reference proteome</keyword>
<evidence type="ECO:0000256" key="2">
    <source>
        <dbReference type="ARBA" id="ARBA00022679"/>
    </source>
</evidence>
<keyword evidence="2 5" id="KW-0808">Transferase</keyword>
<keyword evidence="1 5" id="KW-0489">Methyltransferase</keyword>
<organism evidence="5 6">
    <name type="scientific">Paenibacillus zeisoli</name>
    <dbReference type="NCBI Taxonomy" id="2496267"/>
    <lineage>
        <taxon>Bacteria</taxon>
        <taxon>Bacillati</taxon>
        <taxon>Bacillota</taxon>
        <taxon>Bacilli</taxon>
        <taxon>Bacillales</taxon>
        <taxon>Paenibacillaceae</taxon>
        <taxon>Paenibacillus</taxon>
    </lineage>
</organism>
<keyword evidence="3" id="KW-0949">S-adenosyl-L-methionine</keyword>
<accession>A0A433XN27</accession>
<dbReference type="EMBL" id="RZNX01000001">
    <property type="protein sequence ID" value="RUT35523.1"/>
    <property type="molecule type" value="Genomic_DNA"/>
</dbReference>
<dbReference type="Pfam" id="PF13649">
    <property type="entry name" value="Methyltransf_25"/>
    <property type="match status" value="1"/>
</dbReference>